<reference evidence="1" key="1">
    <citation type="submission" date="2022-11" db="EMBL/GenBank/DDBJ databases">
        <authorList>
            <person name="Morgan W.R."/>
            <person name="Tartar A."/>
        </authorList>
    </citation>
    <scope>NUCLEOTIDE SEQUENCE</scope>
    <source>
        <strain evidence="1">ARSEF 373</strain>
    </source>
</reference>
<protein>
    <submittedName>
        <fullName evidence="1">Uncharacterized protein</fullName>
    </submittedName>
</protein>
<name>A0AAV2Z4M1_9STRA</name>
<gene>
    <name evidence="1" type="ORF">N0F65_011383</name>
</gene>
<sequence length="149" mass="16101">MEDANATLDGIALNDEVSGCEHSEDLEEEWVDDESGQLSNQADELCSSSVDDANTLREQEIGIIRKDTCNPKCVLGKARELDKLLSSLNKLINCERKVSVMTALSVSSVSAPYVPSRTAPWRIANGSSIIFLLLGRCVATPLLCAMTSP</sequence>
<comment type="caution">
    <text evidence="1">The sequence shown here is derived from an EMBL/GenBank/DDBJ whole genome shotgun (WGS) entry which is preliminary data.</text>
</comment>
<reference evidence="1" key="2">
    <citation type="journal article" date="2023" name="Microbiol Resour">
        <title>Decontamination and Annotation of the Draft Genome Sequence of the Oomycete Lagenidium giganteum ARSEF 373.</title>
        <authorList>
            <person name="Morgan W.R."/>
            <person name="Tartar A."/>
        </authorList>
    </citation>
    <scope>NUCLEOTIDE SEQUENCE</scope>
    <source>
        <strain evidence="1">ARSEF 373</strain>
    </source>
</reference>
<keyword evidence="2" id="KW-1185">Reference proteome</keyword>
<accession>A0AAV2Z4M1</accession>
<dbReference type="Proteomes" id="UP001146120">
    <property type="component" value="Unassembled WGS sequence"/>
</dbReference>
<dbReference type="AlphaFoldDB" id="A0AAV2Z4M1"/>
<dbReference type="EMBL" id="DAKRPA010000044">
    <property type="protein sequence ID" value="DBA01627.1"/>
    <property type="molecule type" value="Genomic_DNA"/>
</dbReference>
<proteinExistence type="predicted"/>
<evidence type="ECO:0000313" key="2">
    <source>
        <dbReference type="Proteomes" id="UP001146120"/>
    </source>
</evidence>
<organism evidence="1 2">
    <name type="scientific">Lagenidium giganteum</name>
    <dbReference type="NCBI Taxonomy" id="4803"/>
    <lineage>
        <taxon>Eukaryota</taxon>
        <taxon>Sar</taxon>
        <taxon>Stramenopiles</taxon>
        <taxon>Oomycota</taxon>
        <taxon>Peronosporomycetes</taxon>
        <taxon>Pythiales</taxon>
        <taxon>Pythiaceae</taxon>
    </lineage>
</organism>
<evidence type="ECO:0000313" key="1">
    <source>
        <dbReference type="EMBL" id="DBA01627.1"/>
    </source>
</evidence>